<reference evidence="2 3" key="1">
    <citation type="journal article" date="2019" name="Sci. Rep.">
        <title>Orb-weaving spider Araneus ventricosus genome elucidates the spidroin gene catalogue.</title>
        <authorList>
            <person name="Kono N."/>
            <person name="Nakamura H."/>
            <person name="Ohtoshi R."/>
            <person name="Moran D.A.P."/>
            <person name="Shinohara A."/>
            <person name="Yoshida Y."/>
            <person name="Fujiwara M."/>
            <person name="Mori M."/>
            <person name="Tomita M."/>
            <person name="Arakawa K."/>
        </authorList>
    </citation>
    <scope>NUCLEOTIDE SEQUENCE [LARGE SCALE GENOMIC DNA]</scope>
</reference>
<evidence type="ECO:0000313" key="3">
    <source>
        <dbReference type="Proteomes" id="UP000499080"/>
    </source>
</evidence>
<proteinExistence type="predicted"/>
<comment type="caution">
    <text evidence="2">The sequence shown here is derived from an EMBL/GenBank/DDBJ whole genome shotgun (WGS) entry which is preliminary data.</text>
</comment>
<evidence type="ECO:0000313" key="2">
    <source>
        <dbReference type="EMBL" id="GBN60737.1"/>
    </source>
</evidence>
<dbReference type="Proteomes" id="UP000499080">
    <property type="component" value="Unassembled WGS sequence"/>
</dbReference>
<sequence length="167" mass="18404">MRGIKKRQFLMREAVQILIFTETTMPAKQTPQQPNEGKNDEVGPAGPSLGPSGVDCDKTSNSSEPAIEPAFVELKGQLIVFDNFKGGCSWRPKHDPTGRWSSVHRVATHDRTQGMSRHYNKHHILHLFTSDFGRSEYCGIIAASGSISSCNSMQIGSALFVMSLINQ</sequence>
<evidence type="ECO:0000256" key="1">
    <source>
        <dbReference type="SAM" id="MobiDB-lite"/>
    </source>
</evidence>
<gene>
    <name evidence="2" type="ORF">AVEN_197601_1</name>
</gene>
<dbReference type="AlphaFoldDB" id="A0A4Y2QDL5"/>
<dbReference type="EMBL" id="BGPR01013454">
    <property type="protein sequence ID" value="GBN60737.1"/>
    <property type="molecule type" value="Genomic_DNA"/>
</dbReference>
<accession>A0A4Y2QDL5</accession>
<protein>
    <submittedName>
        <fullName evidence="2">Uncharacterized protein</fullName>
    </submittedName>
</protein>
<name>A0A4Y2QDL5_ARAVE</name>
<organism evidence="2 3">
    <name type="scientific">Araneus ventricosus</name>
    <name type="common">Orbweaver spider</name>
    <name type="synonym">Epeira ventricosa</name>
    <dbReference type="NCBI Taxonomy" id="182803"/>
    <lineage>
        <taxon>Eukaryota</taxon>
        <taxon>Metazoa</taxon>
        <taxon>Ecdysozoa</taxon>
        <taxon>Arthropoda</taxon>
        <taxon>Chelicerata</taxon>
        <taxon>Arachnida</taxon>
        <taxon>Araneae</taxon>
        <taxon>Araneomorphae</taxon>
        <taxon>Entelegynae</taxon>
        <taxon>Araneoidea</taxon>
        <taxon>Araneidae</taxon>
        <taxon>Araneus</taxon>
    </lineage>
</organism>
<keyword evidence="3" id="KW-1185">Reference proteome</keyword>
<feature type="region of interest" description="Disordered" evidence="1">
    <location>
        <begin position="24"/>
        <end position="63"/>
    </location>
</feature>
<feature type="compositionally biased region" description="Polar residues" evidence="1">
    <location>
        <begin position="24"/>
        <end position="36"/>
    </location>
</feature>